<dbReference type="SUPFAM" id="SSF53850">
    <property type="entry name" value="Periplasmic binding protein-like II"/>
    <property type="match status" value="1"/>
</dbReference>
<dbReference type="SMART" id="SM00062">
    <property type="entry name" value="PBPb"/>
    <property type="match status" value="1"/>
</dbReference>
<evidence type="ECO:0000256" key="1">
    <source>
        <dbReference type="ARBA" id="ARBA00010333"/>
    </source>
</evidence>
<feature type="signal peptide" evidence="4">
    <location>
        <begin position="1"/>
        <end position="21"/>
    </location>
</feature>
<feature type="chain" id="PRO_5045067491" evidence="4">
    <location>
        <begin position="22"/>
        <end position="300"/>
    </location>
</feature>
<dbReference type="PANTHER" id="PTHR30085:SF2">
    <property type="entry name" value="GLUTAMATE_ASPARTATE IMPORT SOLUTE-BINDING PROTEIN"/>
    <property type="match status" value="1"/>
</dbReference>
<dbReference type="InterPro" id="IPR051455">
    <property type="entry name" value="Bact_solute-bind_prot3"/>
</dbReference>
<accession>A0ABX1T787</accession>
<dbReference type="Pfam" id="PF00497">
    <property type="entry name" value="SBP_bac_3"/>
    <property type="match status" value="1"/>
</dbReference>
<gene>
    <name evidence="6" type="ORF">E4Q08_09695</name>
</gene>
<keyword evidence="3 4" id="KW-0732">Signal</keyword>
<evidence type="ECO:0000259" key="5">
    <source>
        <dbReference type="SMART" id="SM00062"/>
    </source>
</evidence>
<comment type="caution">
    <text evidence="6">The sequence shown here is derived from an EMBL/GenBank/DDBJ whole genome shotgun (WGS) entry which is preliminary data.</text>
</comment>
<dbReference type="Gene3D" id="3.40.190.10">
    <property type="entry name" value="Periplasmic binding protein-like II"/>
    <property type="match status" value="2"/>
</dbReference>
<dbReference type="CDD" id="cd13688">
    <property type="entry name" value="PBP2_GltI_DEBP"/>
    <property type="match status" value="1"/>
</dbReference>
<dbReference type="PANTHER" id="PTHR30085">
    <property type="entry name" value="AMINO ACID ABC TRANSPORTER PERMEASE"/>
    <property type="match status" value="1"/>
</dbReference>
<protein>
    <submittedName>
        <fullName evidence="6">Transporter substrate-binding domain-containing protein</fullName>
    </submittedName>
</protein>
<keyword evidence="7" id="KW-1185">Reference proteome</keyword>
<organism evidence="6 7">
    <name type="scientific">Candidatus Accumulibacter contiguus</name>
    <dbReference type="NCBI Taxonomy" id="2954381"/>
    <lineage>
        <taxon>Bacteria</taxon>
        <taxon>Pseudomonadati</taxon>
        <taxon>Pseudomonadota</taxon>
        <taxon>Betaproteobacteria</taxon>
        <taxon>Candidatus Accumulibacter</taxon>
    </lineage>
</organism>
<proteinExistence type="inferred from homology"/>
<sequence length="300" mass="33327">MPVKNTLIAVLLTILPVIVDAAPGERSGTLQKIAHTRTIAIGFHESTSPFTYMTGDGTVMGYSYDIALKIAEAVKRELKLPALQIKQIPFTTQSRFPIVQNGVSDLSCGATTNTTERQKMVAFSNTIFVAGSRLMTRKNSGIKDFPDLAGKTVVTFAASTSEKMLRRMNSEHGLHINIVSTFDRGDTPLSVLQAGQADAYMMDDVLLYATIREAWRPDEWVVTGRPQSYEAYGCILRKDDPAFKRVVDQEIARIMKSGEAEALYRKWLLSPIPPKGVNLNFPISEMMIELYKNPNDKAFD</sequence>
<evidence type="ECO:0000256" key="3">
    <source>
        <dbReference type="ARBA" id="ARBA00022729"/>
    </source>
</evidence>
<evidence type="ECO:0000313" key="7">
    <source>
        <dbReference type="Proteomes" id="UP000886469"/>
    </source>
</evidence>
<dbReference type="Proteomes" id="UP000886469">
    <property type="component" value="Unassembled WGS sequence"/>
</dbReference>
<dbReference type="EMBL" id="SPMX01000022">
    <property type="protein sequence ID" value="NMQ05515.1"/>
    <property type="molecule type" value="Genomic_DNA"/>
</dbReference>
<comment type="similarity">
    <text evidence="1">Belongs to the bacterial solute-binding protein 3 family.</text>
</comment>
<evidence type="ECO:0000256" key="4">
    <source>
        <dbReference type="SAM" id="SignalP"/>
    </source>
</evidence>
<reference evidence="6" key="1">
    <citation type="submission" date="2019-03" db="EMBL/GenBank/DDBJ databases">
        <title>Metabolic reconstructions from genomes of highly enriched 'Candidatus Accumulibacter' and 'Candidatus Competibacter' bioreactor populations.</title>
        <authorList>
            <person name="Annavajhala M.K."/>
            <person name="Welles L."/>
            <person name="Abbas B."/>
            <person name="Sorokin D."/>
            <person name="Park H."/>
            <person name="Van Loosdrecht M."/>
            <person name="Chandran K."/>
        </authorList>
    </citation>
    <scope>NUCLEOTIDE SEQUENCE</scope>
    <source>
        <strain evidence="6">SBR_L</strain>
    </source>
</reference>
<evidence type="ECO:0000313" key="6">
    <source>
        <dbReference type="EMBL" id="NMQ05515.1"/>
    </source>
</evidence>
<dbReference type="InterPro" id="IPR001638">
    <property type="entry name" value="Solute-binding_3/MltF_N"/>
</dbReference>
<evidence type="ECO:0000256" key="2">
    <source>
        <dbReference type="ARBA" id="ARBA00022448"/>
    </source>
</evidence>
<feature type="domain" description="Solute-binding protein family 3/N-terminal" evidence="5">
    <location>
        <begin position="38"/>
        <end position="271"/>
    </location>
</feature>
<name>A0ABX1T787_9PROT</name>
<keyword evidence="2" id="KW-0813">Transport</keyword>